<evidence type="ECO:0000259" key="8">
    <source>
        <dbReference type="PROSITE" id="PS52029"/>
    </source>
</evidence>
<dbReference type="PANTHER" id="PTHR44103">
    <property type="entry name" value="PROPROTEIN CONVERTASE P"/>
    <property type="match status" value="1"/>
</dbReference>
<evidence type="ECO:0000313" key="9">
    <source>
        <dbReference type="EMBL" id="RRD48801.1"/>
    </source>
</evidence>
<accession>A0A3P1WRC3</accession>
<dbReference type="GO" id="GO:0016740">
    <property type="term" value="F:transferase activity"/>
    <property type="evidence" value="ECO:0007669"/>
    <property type="project" value="UniProtKB-KW"/>
</dbReference>
<feature type="region of interest" description="Disordered" evidence="7">
    <location>
        <begin position="1"/>
        <end position="71"/>
    </location>
</feature>
<dbReference type="Gene3D" id="2.40.440.10">
    <property type="entry name" value="L,D-transpeptidase catalytic domain-like"/>
    <property type="match status" value="1"/>
</dbReference>
<protein>
    <submittedName>
        <fullName evidence="9">Murein L,D-transpeptidase</fullName>
    </submittedName>
</protein>
<dbReference type="InterPro" id="IPR038063">
    <property type="entry name" value="Transpep_catalytic_dom"/>
</dbReference>
<proteinExistence type="predicted"/>
<dbReference type="InterPro" id="IPR028994">
    <property type="entry name" value="Integrin_alpha_N"/>
</dbReference>
<keyword evidence="3 6" id="KW-0133">Cell shape</keyword>
<dbReference type="CDD" id="cd16913">
    <property type="entry name" value="YkuD_like"/>
    <property type="match status" value="1"/>
</dbReference>
<dbReference type="PROSITE" id="PS52029">
    <property type="entry name" value="LD_TPASE"/>
    <property type="match status" value="1"/>
</dbReference>
<organism evidence="9 10">
    <name type="scientific">Arachnia propionica</name>
    <dbReference type="NCBI Taxonomy" id="1750"/>
    <lineage>
        <taxon>Bacteria</taxon>
        <taxon>Bacillati</taxon>
        <taxon>Actinomycetota</taxon>
        <taxon>Actinomycetes</taxon>
        <taxon>Propionibacteriales</taxon>
        <taxon>Propionibacteriaceae</taxon>
        <taxon>Arachnia</taxon>
    </lineage>
</organism>
<dbReference type="Pfam" id="PF03734">
    <property type="entry name" value="YkuD"/>
    <property type="match status" value="1"/>
</dbReference>
<evidence type="ECO:0000256" key="2">
    <source>
        <dbReference type="ARBA" id="ARBA00022679"/>
    </source>
</evidence>
<dbReference type="OrthoDB" id="8887048at2"/>
<comment type="caution">
    <text evidence="9">The sequence shown here is derived from an EMBL/GenBank/DDBJ whole genome shotgun (WGS) entry which is preliminary data.</text>
</comment>
<feature type="active site" description="Nucleophile" evidence="6">
    <location>
        <position position="418"/>
    </location>
</feature>
<gene>
    <name evidence="9" type="ORF">EII35_11385</name>
</gene>
<dbReference type="GO" id="GO:0071555">
    <property type="term" value="P:cell wall organization"/>
    <property type="evidence" value="ECO:0007669"/>
    <property type="project" value="UniProtKB-UniRule"/>
</dbReference>
<reference evidence="9 10" key="1">
    <citation type="submission" date="2018-11" db="EMBL/GenBank/DDBJ databases">
        <title>Genomes From Bacteria Associated with the Canine Oral Cavity: a Test Case for Automated Genome-Based Taxonomic Assignment.</title>
        <authorList>
            <person name="Coil D.A."/>
            <person name="Jospin G."/>
            <person name="Darling A.E."/>
            <person name="Wallis C."/>
            <person name="Davis I.J."/>
            <person name="Harris S."/>
            <person name="Eisen J.A."/>
            <person name="Holcombe L.J."/>
            <person name="O'Flynn C."/>
        </authorList>
    </citation>
    <scope>NUCLEOTIDE SEQUENCE [LARGE SCALE GENOMIC DNA]</scope>
    <source>
        <strain evidence="9 10">OH2822_COT-296</strain>
    </source>
</reference>
<evidence type="ECO:0000256" key="3">
    <source>
        <dbReference type="ARBA" id="ARBA00022960"/>
    </source>
</evidence>
<evidence type="ECO:0000256" key="5">
    <source>
        <dbReference type="ARBA" id="ARBA00023316"/>
    </source>
</evidence>
<dbReference type="PANTHER" id="PTHR44103:SF1">
    <property type="entry name" value="PROPROTEIN CONVERTASE P"/>
    <property type="match status" value="1"/>
</dbReference>
<dbReference type="AlphaFoldDB" id="A0A3P1WRC3"/>
<dbReference type="SUPFAM" id="SSF69318">
    <property type="entry name" value="Integrin alpha N-terminal domain"/>
    <property type="match status" value="1"/>
</dbReference>
<evidence type="ECO:0000313" key="10">
    <source>
        <dbReference type="Proteomes" id="UP000280935"/>
    </source>
</evidence>
<dbReference type="EMBL" id="RQYT01000030">
    <property type="protein sequence ID" value="RRD48801.1"/>
    <property type="molecule type" value="Genomic_DNA"/>
</dbReference>
<evidence type="ECO:0000256" key="4">
    <source>
        <dbReference type="ARBA" id="ARBA00022984"/>
    </source>
</evidence>
<dbReference type="InterPro" id="IPR005490">
    <property type="entry name" value="LD_TPept_cat_dom"/>
</dbReference>
<dbReference type="UniPathway" id="UPA00219"/>
<evidence type="ECO:0000256" key="7">
    <source>
        <dbReference type="SAM" id="MobiDB-lite"/>
    </source>
</evidence>
<feature type="domain" description="L,D-TPase catalytic" evidence="8">
    <location>
        <begin position="331"/>
        <end position="443"/>
    </location>
</feature>
<dbReference type="RefSeq" id="WP_125228590.1">
    <property type="nucleotide sequence ID" value="NZ_RQYT01000030.1"/>
</dbReference>
<dbReference type="GO" id="GO:0008360">
    <property type="term" value="P:regulation of cell shape"/>
    <property type="evidence" value="ECO:0007669"/>
    <property type="project" value="UniProtKB-UniRule"/>
</dbReference>
<comment type="pathway">
    <text evidence="1 6">Cell wall biogenesis; peptidoglycan biosynthesis.</text>
</comment>
<dbReference type="Proteomes" id="UP000280935">
    <property type="component" value="Unassembled WGS sequence"/>
</dbReference>
<keyword evidence="4 6" id="KW-0573">Peptidoglycan synthesis</keyword>
<keyword evidence="2" id="KW-0808">Transferase</keyword>
<sequence>MANNTSSFTSWGNHASSLRDRQDQSGRPHPLPGHLLGVADPRPGRRADASPEAQLDGYEPPPAGQLSGVHVTGGTRISHGWTASRTIFPGDWNRDHSSDLMLVTESGALLFYRTLMWDRFTPPVQIGQNWGRALEILGGADWDGDGNLDLVGRFRDGTLHFYRGDGRGGFAGQRQIGRNWHNFLEIAVVNKGPNGRPALVGLRNDGHSFVYTSNRRVEFSDAVHSAVDWTGFRNLVGTGDWDNNGRGDLLAIDRHNTLRYLAADSSGFHFSHYRVGTGWNNMAKIQSARIHGRSYVIAISRDGYLYAYTLVNRERYADPTPRLDSRCLTGRVMCASKSDRILHWVISGQIRASFDARFGAPATPSDKGSFKVGWKSRYHTSTIYGAYMPWAMFYNGGEAVHYSPGFATDGWHGGSGGCINLRDPEGIDWLYNQVRIGDKVVVYE</sequence>
<evidence type="ECO:0000256" key="6">
    <source>
        <dbReference type="PROSITE-ProRule" id="PRU01373"/>
    </source>
</evidence>
<name>A0A3P1WRC3_9ACTN</name>
<feature type="compositionally biased region" description="Basic and acidic residues" evidence="7">
    <location>
        <begin position="17"/>
        <end position="26"/>
    </location>
</feature>
<feature type="compositionally biased region" description="Polar residues" evidence="7">
    <location>
        <begin position="1"/>
        <end position="16"/>
    </location>
</feature>
<keyword evidence="5 6" id="KW-0961">Cell wall biogenesis/degradation</keyword>
<evidence type="ECO:0000256" key="1">
    <source>
        <dbReference type="ARBA" id="ARBA00004752"/>
    </source>
</evidence>
<dbReference type="SUPFAM" id="SSF141523">
    <property type="entry name" value="L,D-transpeptidase catalytic domain-like"/>
    <property type="match status" value="1"/>
</dbReference>
<feature type="active site" description="Proton donor/acceptor" evidence="6">
    <location>
        <position position="401"/>
    </location>
</feature>
<dbReference type="GO" id="GO:0009252">
    <property type="term" value="P:peptidoglycan biosynthetic process"/>
    <property type="evidence" value="ECO:0007669"/>
    <property type="project" value="UniProtKB-UniPathway"/>
</dbReference>